<name>A0A3N2R541_9RHOB</name>
<dbReference type="InterPro" id="IPR011006">
    <property type="entry name" value="CheY-like_superfamily"/>
</dbReference>
<comment type="caution">
    <text evidence="3">The sequence shown here is derived from an EMBL/GenBank/DDBJ whole genome shotgun (WGS) entry which is preliminary data.</text>
</comment>
<sequence length="262" mass="28050">MAFRFSRRPRGPGAKPGSAEGRKRRQDEGGPGLAVAAALLCGPLALVSVPVLWWSGTSLAGAVVLTVLLQLSVFLAVLAVGCYRSKRAGAGGLSEGPQHDPVAPDLAIWQSYSRLEGEGDPPRVALVAPPSVQTRQIATDLAEQGHDVQHTTDADAMFDSVRARPADWRFMIVDLDLFDDLADGVDELISFRQDCAAIPVLLLSGSVSRDELSGHRRAIGDATLQKPVFRCRLLVGIDAMWENRLADDGLADGPRARALRRG</sequence>
<feature type="compositionally biased region" description="Basic residues" evidence="1">
    <location>
        <begin position="1"/>
        <end position="10"/>
    </location>
</feature>
<keyword evidence="4" id="KW-1185">Reference proteome</keyword>
<reference evidence="3 4" key="1">
    <citation type="submission" date="2018-10" db="EMBL/GenBank/DDBJ databases">
        <title>Histidinibacterium lentulum gen. nov., sp. nov., a marine bacterium from the culture broth of Picochlorum sp. 122.</title>
        <authorList>
            <person name="Wang G."/>
        </authorList>
    </citation>
    <scope>NUCLEOTIDE SEQUENCE [LARGE SCALE GENOMIC DNA]</scope>
    <source>
        <strain evidence="3 4">B17</strain>
    </source>
</reference>
<dbReference type="EMBL" id="RDRB01000004">
    <property type="protein sequence ID" value="ROU02544.1"/>
    <property type="molecule type" value="Genomic_DNA"/>
</dbReference>
<evidence type="ECO:0000256" key="2">
    <source>
        <dbReference type="SAM" id="Phobius"/>
    </source>
</evidence>
<feature type="transmembrane region" description="Helical" evidence="2">
    <location>
        <begin position="32"/>
        <end position="53"/>
    </location>
</feature>
<keyword evidence="2" id="KW-0472">Membrane</keyword>
<dbReference type="SUPFAM" id="SSF52172">
    <property type="entry name" value="CheY-like"/>
    <property type="match status" value="1"/>
</dbReference>
<dbReference type="RefSeq" id="WP_123642068.1">
    <property type="nucleotide sequence ID" value="NZ_ML119084.1"/>
</dbReference>
<evidence type="ECO:0000313" key="4">
    <source>
        <dbReference type="Proteomes" id="UP000268016"/>
    </source>
</evidence>
<dbReference type="Gene3D" id="3.40.50.2300">
    <property type="match status" value="1"/>
</dbReference>
<organism evidence="3 4">
    <name type="scientific">Histidinibacterium lentulum</name>
    <dbReference type="NCBI Taxonomy" id="2480588"/>
    <lineage>
        <taxon>Bacteria</taxon>
        <taxon>Pseudomonadati</taxon>
        <taxon>Pseudomonadota</taxon>
        <taxon>Alphaproteobacteria</taxon>
        <taxon>Rhodobacterales</taxon>
        <taxon>Paracoccaceae</taxon>
        <taxon>Histidinibacterium</taxon>
    </lineage>
</organism>
<gene>
    <name evidence="3" type="ORF">EAT49_09430</name>
</gene>
<feature type="region of interest" description="Disordered" evidence="1">
    <location>
        <begin position="1"/>
        <end position="29"/>
    </location>
</feature>
<dbReference type="Proteomes" id="UP000268016">
    <property type="component" value="Unassembled WGS sequence"/>
</dbReference>
<keyword evidence="2" id="KW-1133">Transmembrane helix</keyword>
<feature type="transmembrane region" description="Helical" evidence="2">
    <location>
        <begin position="59"/>
        <end position="83"/>
    </location>
</feature>
<keyword evidence="2" id="KW-0812">Transmembrane</keyword>
<protein>
    <submittedName>
        <fullName evidence="3">Uncharacterized protein</fullName>
    </submittedName>
</protein>
<dbReference type="OrthoDB" id="7743921at2"/>
<accession>A0A3N2R541</accession>
<evidence type="ECO:0000256" key="1">
    <source>
        <dbReference type="SAM" id="MobiDB-lite"/>
    </source>
</evidence>
<evidence type="ECO:0000313" key="3">
    <source>
        <dbReference type="EMBL" id="ROU02544.1"/>
    </source>
</evidence>
<proteinExistence type="predicted"/>
<dbReference type="AlphaFoldDB" id="A0A3N2R541"/>